<organism evidence="3 4">
    <name type="scientific">Psilocybe cf. subviscida</name>
    <dbReference type="NCBI Taxonomy" id="2480587"/>
    <lineage>
        <taxon>Eukaryota</taxon>
        <taxon>Fungi</taxon>
        <taxon>Dikarya</taxon>
        <taxon>Basidiomycota</taxon>
        <taxon>Agaricomycotina</taxon>
        <taxon>Agaricomycetes</taxon>
        <taxon>Agaricomycetidae</taxon>
        <taxon>Agaricales</taxon>
        <taxon>Agaricineae</taxon>
        <taxon>Strophariaceae</taxon>
        <taxon>Psilocybe</taxon>
    </lineage>
</organism>
<keyword evidence="4" id="KW-1185">Reference proteome</keyword>
<evidence type="ECO:0000313" key="3">
    <source>
        <dbReference type="EMBL" id="KAF5328388.1"/>
    </source>
</evidence>
<dbReference type="AlphaFoldDB" id="A0A8H5BTR2"/>
<evidence type="ECO:0000313" key="4">
    <source>
        <dbReference type="Proteomes" id="UP000567179"/>
    </source>
</evidence>
<gene>
    <name evidence="3" type="ORF">D9619_013271</name>
</gene>
<dbReference type="InterPro" id="IPR036361">
    <property type="entry name" value="SAP_dom_sf"/>
</dbReference>
<dbReference type="Gene3D" id="1.10.720.30">
    <property type="entry name" value="SAP domain"/>
    <property type="match status" value="1"/>
</dbReference>
<feature type="compositionally biased region" description="Pro residues" evidence="1">
    <location>
        <begin position="90"/>
        <end position="106"/>
    </location>
</feature>
<dbReference type="OrthoDB" id="3210866at2759"/>
<protein>
    <recommendedName>
        <fullName evidence="2">SAP domain-containing protein</fullName>
    </recommendedName>
</protein>
<dbReference type="Pfam" id="PF02037">
    <property type="entry name" value="SAP"/>
    <property type="match status" value="1"/>
</dbReference>
<feature type="domain" description="SAP" evidence="2">
    <location>
        <begin position="126"/>
        <end position="160"/>
    </location>
</feature>
<sequence length="534" mass="58877">MLIRRLPFWARDTNTPNSNFARLCQFCLIAVCCLCLVAPATIPSSSSSFMHATAGSYAMETQENDDDIMDVDHPEASAAERKREQHEPAPPEPAPTAAAPPRPGHLPFPKLGENNKIETQYIDITSKKVGVKELKSYCAAFGLPTTGKKEVLKNRLVAFSETPERWETLKPRATRTQLGPRREPKRGKGAVKQSTLRAAASFPSREKHALAHMPLPLPSAIPVQTESQRAAILNWAKTTVDRYPYLNKAERHAAAAARLESRSQSRLQANTLNDHELHSRIANVEASLSSLQMTVPSIYVPSVGTLVGGPPALASTPLAPPALVSAPLASAPSVSPLSALLASAPSVSALPPLPMSLPDQVAEPSIMRTLHLADGVTVTFSASDVGPPPATTFASDIDLLNRMWDDTSKHWGHYSHLVIKNQYIPIVYWKQVYSRWPRSAIVSRYRQGTEEEFWAAFTDVNGNQMTYSDICKNLQDTRAQDNERLAAQARNEYGKDFNKVFTYKKHGQMFVKRKAADIAKQYRTLQGHVDDDDD</sequence>
<feature type="region of interest" description="Disordered" evidence="1">
    <location>
        <begin position="76"/>
        <end position="112"/>
    </location>
</feature>
<accession>A0A8H5BTR2</accession>
<proteinExistence type="predicted"/>
<feature type="compositionally biased region" description="Basic and acidic residues" evidence="1">
    <location>
        <begin position="76"/>
        <end position="89"/>
    </location>
</feature>
<dbReference type="InterPro" id="IPR003034">
    <property type="entry name" value="SAP_dom"/>
</dbReference>
<dbReference type="PROSITE" id="PS50800">
    <property type="entry name" value="SAP"/>
    <property type="match status" value="1"/>
</dbReference>
<evidence type="ECO:0000256" key="1">
    <source>
        <dbReference type="SAM" id="MobiDB-lite"/>
    </source>
</evidence>
<comment type="caution">
    <text evidence="3">The sequence shown here is derived from an EMBL/GenBank/DDBJ whole genome shotgun (WGS) entry which is preliminary data.</text>
</comment>
<dbReference type="EMBL" id="JAACJJ010000004">
    <property type="protein sequence ID" value="KAF5328388.1"/>
    <property type="molecule type" value="Genomic_DNA"/>
</dbReference>
<dbReference type="Proteomes" id="UP000567179">
    <property type="component" value="Unassembled WGS sequence"/>
</dbReference>
<reference evidence="3 4" key="1">
    <citation type="journal article" date="2020" name="ISME J.">
        <title>Uncovering the hidden diversity of litter-decomposition mechanisms in mushroom-forming fungi.</title>
        <authorList>
            <person name="Floudas D."/>
            <person name="Bentzer J."/>
            <person name="Ahren D."/>
            <person name="Johansson T."/>
            <person name="Persson P."/>
            <person name="Tunlid A."/>
        </authorList>
    </citation>
    <scope>NUCLEOTIDE SEQUENCE [LARGE SCALE GENOMIC DNA]</scope>
    <source>
        <strain evidence="3 4">CBS 101986</strain>
    </source>
</reference>
<evidence type="ECO:0000259" key="2">
    <source>
        <dbReference type="PROSITE" id="PS50800"/>
    </source>
</evidence>
<dbReference type="SUPFAM" id="SSF68906">
    <property type="entry name" value="SAP domain"/>
    <property type="match status" value="1"/>
</dbReference>
<name>A0A8H5BTR2_9AGAR</name>